<evidence type="ECO:0000256" key="4">
    <source>
        <dbReference type="ARBA" id="ARBA00023139"/>
    </source>
</evidence>
<keyword evidence="4" id="KW-0564">Palmitate</keyword>
<keyword evidence="8" id="KW-1185">Reference proteome</keyword>
<keyword evidence="2" id="KW-0732">Signal</keyword>
<keyword evidence="6" id="KW-0449">Lipoprotein</keyword>
<gene>
    <name evidence="7" type="ORF">DFR34_1366</name>
</gene>
<dbReference type="InterPro" id="IPR032831">
    <property type="entry name" value="LptM_cons"/>
</dbReference>
<dbReference type="RefSeq" id="WP_373277984.1">
    <property type="nucleotide sequence ID" value="NZ_DAIMVG010000244.1"/>
</dbReference>
<evidence type="ECO:0000313" key="7">
    <source>
        <dbReference type="EMBL" id="PXX73982.1"/>
    </source>
</evidence>
<evidence type="ECO:0000256" key="2">
    <source>
        <dbReference type="ARBA" id="ARBA00022729"/>
    </source>
</evidence>
<evidence type="ECO:0000256" key="5">
    <source>
        <dbReference type="ARBA" id="ARBA00023237"/>
    </source>
</evidence>
<evidence type="ECO:0000313" key="8">
    <source>
        <dbReference type="Proteomes" id="UP000247555"/>
    </source>
</evidence>
<evidence type="ECO:0000256" key="6">
    <source>
        <dbReference type="ARBA" id="ARBA00023288"/>
    </source>
</evidence>
<organism evidence="7 8">
    <name type="scientific">Rivihabitans pingtungensis</name>
    <dbReference type="NCBI Taxonomy" id="1054498"/>
    <lineage>
        <taxon>Bacteria</taxon>
        <taxon>Pseudomonadati</taxon>
        <taxon>Pseudomonadota</taxon>
        <taxon>Betaproteobacteria</taxon>
        <taxon>Neisseriales</taxon>
        <taxon>Aquaspirillaceae</taxon>
        <taxon>Rivihabitans</taxon>
    </lineage>
</organism>
<dbReference type="PROSITE" id="PS51257">
    <property type="entry name" value="PROKAR_LIPOPROTEIN"/>
    <property type="match status" value="1"/>
</dbReference>
<dbReference type="Proteomes" id="UP000247555">
    <property type="component" value="Unassembled WGS sequence"/>
</dbReference>
<proteinExistence type="predicted"/>
<protein>
    <recommendedName>
        <fullName evidence="9">Lipoprotein</fullName>
    </recommendedName>
</protein>
<keyword evidence="5" id="KW-0998">Cell outer membrane</keyword>
<name>A0A318KGI8_9NEIS</name>
<comment type="caution">
    <text evidence="7">The sequence shown here is derived from an EMBL/GenBank/DDBJ whole genome shotgun (WGS) entry which is preliminary data.</text>
</comment>
<evidence type="ECO:0008006" key="9">
    <source>
        <dbReference type="Google" id="ProtNLM"/>
    </source>
</evidence>
<accession>A0A318KGI8</accession>
<comment type="subcellular location">
    <subcellularLocation>
        <location evidence="1">Cell outer membrane</location>
        <topology evidence="1">Lipid-anchor</topology>
    </subcellularLocation>
</comment>
<evidence type="ECO:0000256" key="3">
    <source>
        <dbReference type="ARBA" id="ARBA00023136"/>
    </source>
</evidence>
<reference evidence="7 8" key="1">
    <citation type="submission" date="2018-05" db="EMBL/GenBank/DDBJ databases">
        <title>Genomic Encyclopedia of Type Strains, Phase IV (KMG-IV): sequencing the most valuable type-strain genomes for metagenomic binning, comparative biology and taxonomic classification.</title>
        <authorList>
            <person name="Goeker M."/>
        </authorList>
    </citation>
    <scope>NUCLEOTIDE SEQUENCE [LARGE SCALE GENOMIC DNA]</scope>
    <source>
        <strain evidence="7 8">DSM 29661</strain>
    </source>
</reference>
<dbReference type="AlphaFoldDB" id="A0A318KGI8"/>
<evidence type="ECO:0000256" key="1">
    <source>
        <dbReference type="ARBA" id="ARBA00004459"/>
    </source>
</evidence>
<keyword evidence="3" id="KW-0472">Membrane</keyword>
<sequence length="37" mass="3796">MRTLCLAIALSLALGACGYKGPLIKPAPDQTAKPSQP</sequence>
<dbReference type="EMBL" id="QJKI01000036">
    <property type="protein sequence ID" value="PXX73982.1"/>
    <property type="molecule type" value="Genomic_DNA"/>
</dbReference>
<dbReference type="NCBIfam" id="NF047847">
    <property type="entry name" value="SS_mature_LptM"/>
    <property type="match status" value="1"/>
</dbReference>